<dbReference type="Proteomes" id="UP000238589">
    <property type="component" value="Unassembled WGS sequence"/>
</dbReference>
<dbReference type="Pfam" id="PF13144">
    <property type="entry name" value="ChapFlgA"/>
    <property type="match status" value="1"/>
</dbReference>
<dbReference type="InterPro" id="IPR017585">
    <property type="entry name" value="SAF_FlgA"/>
</dbReference>
<dbReference type="InterPro" id="IPR041231">
    <property type="entry name" value="FlgA_N"/>
</dbReference>
<protein>
    <recommendedName>
        <fullName evidence="4">Flagella basal body P-ring formation protein FlgA</fullName>
    </recommendedName>
</protein>
<comment type="function">
    <text evidence="4">Involved in the assembly process of the P-ring formation. It may associate with FlgF on the rod constituting a structure essential for the P-ring assembly or may act as a modulator protein for the P-ring assembly.</text>
</comment>
<dbReference type="SMART" id="SM00858">
    <property type="entry name" value="SAF"/>
    <property type="match status" value="1"/>
</dbReference>
<evidence type="ECO:0000256" key="4">
    <source>
        <dbReference type="RuleBase" id="RU362063"/>
    </source>
</evidence>
<dbReference type="CDD" id="cd11614">
    <property type="entry name" value="SAF_CpaB_FlgA_like"/>
    <property type="match status" value="1"/>
</dbReference>
<dbReference type="PANTHER" id="PTHR36307:SF1">
    <property type="entry name" value="FLAGELLA BASAL BODY P-RING FORMATION PROTEIN FLGA"/>
    <property type="match status" value="1"/>
</dbReference>
<dbReference type="InterPro" id="IPR013974">
    <property type="entry name" value="SAF"/>
</dbReference>
<dbReference type="OrthoDB" id="8561436at2"/>
<keyword evidence="6" id="KW-0969">Cilium</keyword>
<keyword evidence="4" id="KW-1005">Bacterial flagellum biogenesis</keyword>
<feature type="chain" id="PRO_5015374263" description="Flagella basal body P-ring formation protein FlgA" evidence="4">
    <location>
        <begin position="22"/>
        <end position="230"/>
    </location>
</feature>
<dbReference type="PANTHER" id="PTHR36307">
    <property type="entry name" value="FLAGELLA BASAL BODY P-RING FORMATION PROTEIN FLGA"/>
    <property type="match status" value="1"/>
</dbReference>
<gene>
    <name evidence="6" type="ORF">C6P64_09995</name>
</gene>
<sequence length="230" mass="24495">MMRLHRLLQACLLLTCLAAQAQPSTRHSPDALRAQVSEALTAQLPASSRVSVSPPDPQLQLPACPKPEVLLPATQQPLRGQLRVGVRCHKPQPWTVYLSATIQESRNYYLAKVPLQAGHLLQAEDLTIGQAYAENLPPGAVTDEKQWLGRSLTAAVAAGAPLRLQWLRSINVVSAGQTVKLVLEGAGFRIDSEGRALGNAAAGQSVQVRVASGQTVSGKAQAGGWVELEP</sequence>
<keyword evidence="6" id="KW-0282">Flagellum</keyword>
<keyword evidence="3 4" id="KW-0574">Periplasm</keyword>
<dbReference type="Pfam" id="PF17656">
    <property type="entry name" value="ChapFlgA_N"/>
    <property type="match status" value="1"/>
</dbReference>
<evidence type="ECO:0000313" key="6">
    <source>
        <dbReference type="EMBL" id="PRD65323.1"/>
    </source>
</evidence>
<name>A0A2S9K4D6_9BURK</name>
<evidence type="ECO:0000256" key="3">
    <source>
        <dbReference type="ARBA" id="ARBA00022764"/>
    </source>
</evidence>
<evidence type="ECO:0000256" key="2">
    <source>
        <dbReference type="ARBA" id="ARBA00022729"/>
    </source>
</evidence>
<comment type="subcellular location">
    <subcellularLocation>
        <location evidence="1 4">Periplasm</location>
    </subcellularLocation>
</comment>
<evidence type="ECO:0000313" key="7">
    <source>
        <dbReference type="Proteomes" id="UP000238589"/>
    </source>
</evidence>
<accession>A0A2S9K4D6</accession>
<dbReference type="NCBIfam" id="TIGR03170">
    <property type="entry name" value="flgA_cterm"/>
    <property type="match status" value="1"/>
</dbReference>
<dbReference type="EMBL" id="PVLQ01000031">
    <property type="protein sequence ID" value="PRD65323.1"/>
    <property type="molecule type" value="Genomic_DNA"/>
</dbReference>
<feature type="domain" description="SAF" evidence="5">
    <location>
        <begin position="106"/>
        <end position="168"/>
    </location>
</feature>
<reference evidence="6 7" key="1">
    <citation type="submission" date="2018-03" db="EMBL/GenBank/DDBJ databases">
        <title>Comparative genomics illustrates the genes involved in a hyperalkaliphilic mechanisms of Serpentinomonas isolated from highly-alkaline calcium-rich serpentinized springs.</title>
        <authorList>
            <person name="Suzuki S."/>
            <person name="Ishii S."/>
            <person name="Walworth N."/>
            <person name="Bird L."/>
            <person name="Kuenen J.G."/>
            <person name="Nealson K.H."/>
        </authorList>
    </citation>
    <scope>NUCLEOTIDE SEQUENCE [LARGE SCALE GENOMIC DNA]</scope>
    <source>
        <strain evidence="6 7">P1</strain>
    </source>
</reference>
<proteinExistence type="inferred from homology"/>
<keyword evidence="2 4" id="KW-0732">Signal</keyword>
<dbReference type="GO" id="GO:0042597">
    <property type="term" value="C:periplasmic space"/>
    <property type="evidence" value="ECO:0007669"/>
    <property type="project" value="UniProtKB-SubCell"/>
</dbReference>
<keyword evidence="6" id="KW-0966">Cell projection</keyword>
<evidence type="ECO:0000259" key="5">
    <source>
        <dbReference type="SMART" id="SM00858"/>
    </source>
</evidence>
<dbReference type="AlphaFoldDB" id="A0A2S9K4D6"/>
<comment type="caution">
    <text evidence="6">The sequence shown here is derived from an EMBL/GenBank/DDBJ whole genome shotgun (WGS) entry which is preliminary data.</text>
</comment>
<dbReference type="RefSeq" id="WP_105748420.1">
    <property type="nucleotide sequence ID" value="NZ_PVLQ01000031.1"/>
</dbReference>
<dbReference type="GO" id="GO:0044780">
    <property type="term" value="P:bacterial-type flagellum assembly"/>
    <property type="evidence" value="ECO:0007669"/>
    <property type="project" value="InterPro"/>
</dbReference>
<organism evidence="6 7">
    <name type="scientific">Malikia granosa</name>
    <dbReference type="NCBI Taxonomy" id="263067"/>
    <lineage>
        <taxon>Bacteria</taxon>
        <taxon>Pseudomonadati</taxon>
        <taxon>Pseudomonadota</taxon>
        <taxon>Betaproteobacteria</taxon>
        <taxon>Burkholderiales</taxon>
        <taxon>Comamonadaceae</taxon>
        <taxon>Malikia</taxon>
    </lineage>
</organism>
<dbReference type="InterPro" id="IPR039246">
    <property type="entry name" value="Flagellar_FlgA"/>
</dbReference>
<dbReference type="Gene3D" id="2.30.30.760">
    <property type="match status" value="1"/>
</dbReference>
<comment type="similarity">
    <text evidence="4">Belongs to the FlgA family.</text>
</comment>
<evidence type="ECO:0000256" key="1">
    <source>
        <dbReference type="ARBA" id="ARBA00004418"/>
    </source>
</evidence>
<keyword evidence="7" id="KW-1185">Reference proteome</keyword>
<feature type="signal peptide" evidence="4">
    <location>
        <begin position="1"/>
        <end position="21"/>
    </location>
</feature>